<dbReference type="AlphaFoldDB" id="A0A840W7M2"/>
<accession>A0A840W7M2</accession>
<proteinExistence type="predicted"/>
<dbReference type="EMBL" id="JACHDP010000001">
    <property type="protein sequence ID" value="MBB5480750.1"/>
    <property type="molecule type" value="Genomic_DNA"/>
</dbReference>
<protein>
    <submittedName>
        <fullName evidence="1">Uncharacterized protein</fullName>
    </submittedName>
</protein>
<evidence type="ECO:0000313" key="1">
    <source>
        <dbReference type="EMBL" id="MBB5480750.1"/>
    </source>
</evidence>
<name>A0A840W7M2_9ACTN</name>
<sequence length="76" mass="8129">MNPSTPYAAVLQVDDAAGHAVLDVLSEAFSIDPIARQIVPSRWLAPTAGRVLDAEHPDVPEVVRPARMGDTGREIV</sequence>
<keyword evidence="2" id="KW-1185">Reference proteome</keyword>
<comment type="caution">
    <text evidence="1">The sequence shown here is derived from an EMBL/GenBank/DDBJ whole genome shotgun (WGS) entry which is preliminary data.</text>
</comment>
<dbReference type="Proteomes" id="UP000586947">
    <property type="component" value="Unassembled WGS sequence"/>
</dbReference>
<reference evidence="1 2" key="1">
    <citation type="submission" date="2020-08" db="EMBL/GenBank/DDBJ databases">
        <title>Sequencing the genomes of 1000 actinobacteria strains.</title>
        <authorList>
            <person name="Klenk H.-P."/>
        </authorList>
    </citation>
    <scope>NUCLEOTIDE SEQUENCE [LARGE SCALE GENOMIC DNA]</scope>
    <source>
        <strain evidence="1 2">DSM 103125</strain>
    </source>
</reference>
<organism evidence="1 2">
    <name type="scientific">Micromonospora parathelypteridis</name>
    <dbReference type="NCBI Taxonomy" id="1839617"/>
    <lineage>
        <taxon>Bacteria</taxon>
        <taxon>Bacillati</taxon>
        <taxon>Actinomycetota</taxon>
        <taxon>Actinomycetes</taxon>
        <taxon>Micromonosporales</taxon>
        <taxon>Micromonosporaceae</taxon>
        <taxon>Micromonospora</taxon>
    </lineage>
</organism>
<evidence type="ECO:0000313" key="2">
    <source>
        <dbReference type="Proteomes" id="UP000586947"/>
    </source>
</evidence>
<dbReference type="RefSeq" id="WP_184185144.1">
    <property type="nucleotide sequence ID" value="NZ_BMNF01000004.1"/>
</dbReference>
<gene>
    <name evidence="1" type="ORF">HNR20_005255</name>
</gene>